<evidence type="ECO:0000256" key="1">
    <source>
        <dbReference type="ARBA" id="ARBA00009652"/>
    </source>
</evidence>
<dbReference type="InterPro" id="IPR020103">
    <property type="entry name" value="PsdUridine_synth_cat_dom_sf"/>
</dbReference>
<dbReference type="InterPro" id="IPR048742">
    <property type="entry name" value="Pus10_N_euk"/>
</dbReference>
<accession>A0A3M7PTH5</accession>
<organism evidence="10 11">
    <name type="scientific">Brachionus plicatilis</name>
    <name type="common">Marine rotifer</name>
    <name type="synonym">Brachionus muelleri</name>
    <dbReference type="NCBI Taxonomy" id="10195"/>
    <lineage>
        <taxon>Eukaryota</taxon>
        <taxon>Metazoa</taxon>
        <taxon>Spiralia</taxon>
        <taxon>Gnathifera</taxon>
        <taxon>Rotifera</taxon>
        <taxon>Eurotatoria</taxon>
        <taxon>Monogononta</taxon>
        <taxon>Pseudotrocha</taxon>
        <taxon>Ploima</taxon>
        <taxon>Brachionidae</taxon>
        <taxon>Brachionus</taxon>
    </lineage>
</organism>
<dbReference type="Pfam" id="PF21238">
    <property type="entry name" value="Pus10_C"/>
    <property type="match status" value="1"/>
</dbReference>
<dbReference type="GO" id="GO:0160148">
    <property type="term" value="F:tRNA pseudouridine(55) synthase activity"/>
    <property type="evidence" value="ECO:0007669"/>
    <property type="project" value="UniProtKB-EC"/>
</dbReference>
<keyword evidence="4 10" id="KW-0413">Isomerase</keyword>
<dbReference type="NCBIfam" id="TIGR01213">
    <property type="entry name" value="pseudo_Pus10arc"/>
    <property type="match status" value="1"/>
</dbReference>
<keyword evidence="3" id="KW-0819">tRNA processing</keyword>
<dbReference type="FunFam" id="3.30.70.3190:FF:000001">
    <property type="entry name" value="tRNA pseudouridine synthase Pus10"/>
    <property type="match status" value="1"/>
</dbReference>
<dbReference type="PROSITE" id="PS51257">
    <property type="entry name" value="PROKAR_LIPOPROTEIN"/>
    <property type="match status" value="1"/>
</dbReference>
<keyword evidence="11" id="KW-1185">Reference proteome</keyword>
<dbReference type="FunFam" id="3.30.70.2510:FF:000001">
    <property type="entry name" value="tRNA pseudouridine synthase Pus10"/>
    <property type="match status" value="1"/>
</dbReference>
<dbReference type="STRING" id="10195.A0A3M7PTH5"/>
<dbReference type="GO" id="GO:0003723">
    <property type="term" value="F:RNA binding"/>
    <property type="evidence" value="ECO:0007669"/>
    <property type="project" value="InterPro"/>
</dbReference>
<proteinExistence type="inferred from homology"/>
<evidence type="ECO:0000256" key="7">
    <source>
        <dbReference type="ARBA" id="ARBA00083669"/>
    </source>
</evidence>
<dbReference type="InterPro" id="IPR048741">
    <property type="entry name" value="Pus10-like_C"/>
</dbReference>
<reference evidence="10 11" key="1">
    <citation type="journal article" date="2018" name="Sci. Rep.">
        <title>Genomic signatures of local adaptation to the degree of environmental predictability in rotifers.</title>
        <authorList>
            <person name="Franch-Gras L."/>
            <person name="Hahn C."/>
            <person name="Garcia-Roger E.M."/>
            <person name="Carmona M.J."/>
            <person name="Serra M."/>
            <person name="Gomez A."/>
        </authorList>
    </citation>
    <scope>NUCLEOTIDE SEQUENCE [LARGE SCALE GENOMIC DNA]</scope>
    <source>
        <strain evidence="10">HYR1</strain>
    </source>
</reference>
<dbReference type="Pfam" id="PF21237">
    <property type="entry name" value="Pus10_N_euk"/>
    <property type="match status" value="1"/>
</dbReference>
<evidence type="ECO:0000313" key="11">
    <source>
        <dbReference type="Proteomes" id="UP000276133"/>
    </source>
</evidence>
<evidence type="ECO:0000259" key="8">
    <source>
        <dbReference type="Pfam" id="PF21237"/>
    </source>
</evidence>
<dbReference type="InterPro" id="IPR039894">
    <property type="entry name" value="Pus10-like"/>
</dbReference>
<evidence type="ECO:0000313" key="10">
    <source>
        <dbReference type="EMBL" id="RNA02360.1"/>
    </source>
</evidence>
<evidence type="ECO:0000259" key="9">
    <source>
        <dbReference type="Pfam" id="PF21238"/>
    </source>
</evidence>
<dbReference type="Proteomes" id="UP000276133">
    <property type="component" value="Unassembled WGS sequence"/>
</dbReference>
<evidence type="ECO:0000256" key="5">
    <source>
        <dbReference type="ARBA" id="ARBA00075270"/>
    </source>
</evidence>
<feature type="domain" description="Pus10 N-terminal eukaryotes" evidence="8">
    <location>
        <begin position="61"/>
        <end position="241"/>
    </location>
</feature>
<dbReference type="PANTHER" id="PTHR21568:SF0">
    <property type="entry name" value="TRNA PSEUDOURIDINE SYNTHASE PUS10"/>
    <property type="match status" value="1"/>
</dbReference>
<sequence>MSEELIRNIIDSLCWNCTKRILHFQLFTFTASCQNTSYSWIQKYIEQKKISEQNSANFKGCGICFGLLEKFSDQTYLKELADQVNNCGIQFKDFRISLTTSNAITLREKYIQLLLESIPSSEISITLFNPKCQSVKELWKILTFHPLEVIMGKPYFHNSLFDVKTKFTVDDSKLDADLKLLDTRLVPVIEGKQKKLTKKARLQKEIQEEGFTKPNVDLLVKESNLEKMKKFYTLPFERLTSSFELECVHDPIFLAGRYLKFSRTLSQTAWIIEGERKMSTSIEEIMGNCLKKELGATEFIFTSSGREDIDVKCLGKGRPFTLEFMEPKRTIFTPEELKLFQKLINESTSDMAIKDLQYITREDTKLMRESPENKTKSYSALCYCYLKLDSNDIEKLNSLKRVDLLQQTPIRVLHRRTVMTRQRYITDIRADLIDEHHFRIKMTTQAGTYVKEFVHGDLGRTEPSLCTILEKECDILELDVESVNCSFPPEINYDD</sequence>
<dbReference type="OrthoDB" id="271937at2759"/>
<dbReference type="SUPFAM" id="SSF55120">
    <property type="entry name" value="Pseudouridine synthase"/>
    <property type="match status" value="1"/>
</dbReference>
<dbReference type="GO" id="GO:0031119">
    <property type="term" value="P:tRNA pseudouridine synthesis"/>
    <property type="evidence" value="ECO:0007669"/>
    <property type="project" value="TreeGrafter"/>
</dbReference>
<dbReference type="EC" id="5.4.99.25" evidence="2"/>
<name>A0A3M7PTH5_BRAPC</name>
<protein>
    <recommendedName>
        <fullName evidence="2">tRNA pseudouridine(55) synthase</fullName>
        <ecNumber evidence="2">5.4.99.25</ecNumber>
    </recommendedName>
    <alternativeName>
        <fullName evidence="7">tRNA pseudouridine 55 synthase</fullName>
    </alternativeName>
    <alternativeName>
        <fullName evidence="5">tRNA pseudouridylate synthase</fullName>
    </alternativeName>
    <alternativeName>
        <fullName evidence="6">tRNA-uridine isomerase</fullName>
    </alternativeName>
</protein>
<dbReference type="Gene3D" id="3.30.70.2510">
    <property type="match status" value="1"/>
</dbReference>
<comment type="caution">
    <text evidence="10">The sequence shown here is derived from an EMBL/GenBank/DDBJ whole genome shotgun (WGS) entry which is preliminary data.</text>
</comment>
<dbReference type="EMBL" id="REGN01008913">
    <property type="protein sequence ID" value="RNA02360.1"/>
    <property type="molecule type" value="Genomic_DNA"/>
</dbReference>
<dbReference type="PANTHER" id="PTHR21568">
    <property type="entry name" value="TRNA PSEUDOURIDINE SYNTHASE PUS10"/>
    <property type="match status" value="1"/>
</dbReference>
<evidence type="ECO:0000256" key="2">
    <source>
        <dbReference type="ARBA" id="ARBA00012787"/>
    </source>
</evidence>
<evidence type="ECO:0000256" key="3">
    <source>
        <dbReference type="ARBA" id="ARBA00022694"/>
    </source>
</evidence>
<feature type="domain" description="Pus10-like C-terminal" evidence="9">
    <location>
        <begin position="253"/>
        <end position="483"/>
    </location>
</feature>
<evidence type="ECO:0000256" key="6">
    <source>
        <dbReference type="ARBA" id="ARBA00079393"/>
    </source>
</evidence>
<comment type="similarity">
    <text evidence="1">Belongs to the pseudouridine synthase Pus10 family.</text>
</comment>
<gene>
    <name evidence="10" type="ORF">BpHYR1_014544</name>
</gene>
<dbReference type="Gene3D" id="3.30.70.3190">
    <property type="match status" value="1"/>
</dbReference>
<dbReference type="AlphaFoldDB" id="A0A3M7PTH5"/>
<evidence type="ECO:0000256" key="4">
    <source>
        <dbReference type="ARBA" id="ARBA00023235"/>
    </source>
</evidence>